<dbReference type="HAMAP" id="MF_00114">
    <property type="entry name" value="DeoC_type1"/>
    <property type="match status" value="1"/>
</dbReference>
<dbReference type="GO" id="GO:0004139">
    <property type="term" value="F:deoxyribose-phosphate aldolase activity"/>
    <property type="evidence" value="ECO:0007669"/>
    <property type="project" value="UniProtKB-EC"/>
</dbReference>
<dbReference type="Gene3D" id="3.20.20.70">
    <property type="entry name" value="Aldolase class I"/>
    <property type="match status" value="1"/>
</dbReference>
<evidence type="ECO:0000256" key="1">
    <source>
        <dbReference type="ARBA" id="ARBA00010936"/>
    </source>
</evidence>
<feature type="active site" description="Proton donor/acceptor" evidence="6">
    <location>
        <position position="89"/>
    </location>
</feature>
<keyword evidence="8" id="KW-1185">Reference proteome</keyword>
<evidence type="ECO:0000256" key="2">
    <source>
        <dbReference type="ARBA" id="ARBA00022490"/>
    </source>
</evidence>
<accession>A0ABS4E8Q3</accession>
<keyword evidence="4 6" id="KW-0704">Schiff base</keyword>
<dbReference type="PANTHER" id="PTHR10889">
    <property type="entry name" value="DEOXYRIBOSE-PHOSPHATE ALDOLASE"/>
    <property type="match status" value="1"/>
</dbReference>
<dbReference type="CDD" id="cd00959">
    <property type="entry name" value="DeoC"/>
    <property type="match status" value="1"/>
</dbReference>
<dbReference type="NCBIfam" id="TIGR00126">
    <property type="entry name" value="deoC"/>
    <property type="match status" value="1"/>
</dbReference>
<dbReference type="InterPro" id="IPR028581">
    <property type="entry name" value="DeoC_typeI"/>
</dbReference>
<name>A0ABS4E8Q3_9FIRM</name>
<evidence type="ECO:0000256" key="4">
    <source>
        <dbReference type="ARBA" id="ARBA00023270"/>
    </source>
</evidence>
<reference evidence="7 8" key="1">
    <citation type="submission" date="2021-03" db="EMBL/GenBank/DDBJ databases">
        <title>Genomic Encyclopedia of Type Strains, Phase IV (KMG-IV): sequencing the most valuable type-strain genomes for metagenomic binning, comparative biology and taxonomic classification.</title>
        <authorList>
            <person name="Goeker M."/>
        </authorList>
    </citation>
    <scope>NUCLEOTIDE SEQUENCE [LARGE SCALE GENOMIC DNA]</scope>
    <source>
        <strain evidence="7 8">DSM 1289</strain>
    </source>
</reference>
<dbReference type="InterPro" id="IPR002915">
    <property type="entry name" value="DeoC/FbaB/LacD_aldolase"/>
</dbReference>
<protein>
    <recommendedName>
        <fullName evidence="6">Deoxyribose-phosphate aldolase</fullName>
        <shortName evidence="6">DERA</shortName>
        <ecNumber evidence="6">4.1.2.4</ecNumber>
    </recommendedName>
    <alternativeName>
        <fullName evidence="6">2-deoxy-D-ribose 5-phosphate aldolase</fullName>
    </alternativeName>
    <alternativeName>
        <fullName evidence="6">Phosphodeoxyriboaldolase</fullName>
        <shortName evidence="6">Deoxyriboaldolase</shortName>
    </alternativeName>
</protein>
<gene>
    <name evidence="6" type="primary">deoC</name>
    <name evidence="7" type="ORF">J2Z43_000710</name>
</gene>
<evidence type="ECO:0000256" key="6">
    <source>
        <dbReference type="HAMAP-Rule" id="MF_00114"/>
    </source>
</evidence>
<feature type="active site" description="Schiff-base intermediate with acetaldehyde" evidence="6">
    <location>
        <position position="151"/>
    </location>
</feature>
<evidence type="ECO:0000313" key="8">
    <source>
        <dbReference type="Proteomes" id="UP000767291"/>
    </source>
</evidence>
<keyword evidence="2 6" id="KW-0963">Cytoplasm</keyword>
<comment type="pathway">
    <text evidence="6">Carbohydrate degradation; 2-deoxy-D-ribose 1-phosphate degradation; D-glyceraldehyde 3-phosphate and acetaldehyde from 2-deoxy-alpha-D-ribose 1-phosphate: step 2/2.</text>
</comment>
<dbReference type="PIRSF" id="PIRSF001357">
    <property type="entry name" value="DeoC"/>
    <property type="match status" value="1"/>
</dbReference>
<dbReference type="EMBL" id="JAGGJX010000001">
    <property type="protein sequence ID" value="MBP1854320.1"/>
    <property type="molecule type" value="Genomic_DNA"/>
</dbReference>
<sequence>MIDIMSKVDLTLLKATAKWEDIRNLCDEAKGTKAFSVCAPPIYVKRVSDYLNGDIAVCTVIGFPLGYQTTELKVYETEIALKEGADEIDMVVNLTDLKNRDYSKIEDEIRRIKQVVGDNILKVIIETCYLDDSEKIKMCEIINSAKADFVKTSTGFGTSGATLEDIKLLSDNISDSIKIKASGGIRTKEFAEELIKAGASRIGCSSVLND</sequence>
<feature type="active site" description="Proton donor/acceptor" evidence="6">
    <location>
        <position position="180"/>
    </location>
</feature>
<dbReference type="EC" id="4.1.2.4" evidence="6"/>
<comment type="caution">
    <text evidence="7">The sequence shown here is derived from an EMBL/GenBank/DDBJ whole genome shotgun (WGS) entry which is preliminary data.</text>
</comment>
<keyword evidence="3 6" id="KW-0456">Lyase</keyword>
<dbReference type="PANTHER" id="PTHR10889:SF1">
    <property type="entry name" value="DEOXYRIBOSE-PHOSPHATE ALDOLASE"/>
    <property type="match status" value="1"/>
</dbReference>
<dbReference type="Proteomes" id="UP000767291">
    <property type="component" value="Unassembled WGS sequence"/>
</dbReference>
<comment type="similarity">
    <text evidence="1 6">Belongs to the DeoC/FbaB aldolase family. DeoC type 1 subfamily.</text>
</comment>
<comment type="subcellular location">
    <subcellularLocation>
        <location evidence="6">Cytoplasm</location>
    </subcellularLocation>
</comment>
<evidence type="ECO:0000256" key="5">
    <source>
        <dbReference type="ARBA" id="ARBA00048791"/>
    </source>
</evidence>
<dbReference type="SMART" id="SM01133">
    <property type="entry name" value="DeoC"/>
    <property type="match status" value="1"/>
</dbReference>
<dbReference type="InterPro" id="IPR013785">
    <property type="entry name" value="Aldolase_TIM"/>
</dbReference>
<organism evidence="7 8">
    <name type="scientific">Metaclostridioides mangenotii</name>
    <dbReference type="NCBI Taxonomy" id="1540"/>
    <lineage>
        <taxon>Bacteria</taxon>
        <taxon>Bacillati</taxon>
        <taxon>Bacillota</taxon>
        <taxon>Clostridia</taxon>
        <taxon>Peptostreptococcales</taxon>
        <taxon>Peptostreptococcaceae</taxon>
        <taxon>Metaclostridioides</taxon>
    </lineage>
</organism>
<dbReference type="InterPro" id="IPR011343">
    <property type="entry name" value="DeoC"/>
</dbReference>
<comment type="function">
    <text evidence="6">Catalyzes a reversible aldol reaction between acetaldehyde and D-glyceraldehyde 3-phosphate to generate 2-deoxy-D-ribose 5-phosphate.</text>
</comment>
<dbReference type="RefSeq" id="WP_209455858.1">
    <property type="nucleotide sequence ID" value="NZ_BAAACS010000017.1"/>
</dbReference>
<evidence type="ECO:0000313" key="7">
    <source>
        <dbReference type="EMBL" id="MBP1854320.1"/>
    </source>
</evidence>
<proteinExistence type="inferred from homology"/>
<dbReference type="Pfam" id="PF01791">
    <property type="entry name" value="DeoC"/>
    <property type="match status" value="1"/>
</dbReference>
<evidence type="ECO:0000256" key="3">
    <source>
        <dbReference type="ARBA" id="ARBA00023239"/>
    </source>
</evidence>
<comment type="catalytic activity">
    <reaction evidence="5 6">
        <text>2-deoxy-D-ribose 5-phosphate = D-glyceraldehyde 3-phosphate + acetaldehyde</text>
        <dbReference type="Rhea" id="RHEA:12821"/>
        <dbReference type="ChEBI" id="CHEBI:15343"/>
        <dbReference type="ChEBI" id="CHEBI:59776"/>
        <dbReference type="ChEBI" id="CHEBI:62877"/>
        <dbReference type="EC" id="4.1.2.4"/>
    </reaction>
</comment>
<dbReference type="SUPFAM" id="SSF51569">
    <property type="entry name" value="Aldolase"/>
    <property type="match status" value="1"/>
</dbReference>